<dbReference type="EMBL" id="RCMI01000189">
    <property type="protein sequence ID" value="KAG2926989.1"/>
    <property type="molecule type" value="Genomic_DNA"/>
</dbReference>
<evidence type="ECO:0000313" key="2">
    <source>
        <dbReference type="EMBL" id="KAG2926989.1"/>
    </source>
</evidence>
<reference evidence="3" key="1">
    <citation type="submission" date="2018-10" db="EMBL/GenBank/DDBJ databases">
        <title>Effector identification in a new, highly contiguous assembly of the strawberry crown rot pathogen Phytophthora cactorum.</title>
        <authorList>
            <person name="Armitage A.D."/>
            <person name="Nellist C.F."/>
            <person name="Bates H."/>
            <person name="Vickerstaff R.J."/>
            <person name="Harrison R.J."/>
        </authorList>
    </citation>
    <scope>NUCLEOTIDE SEQUENCE</scope>
    <source>
        <strain evidence="1">15-7</strain>
        <strain evidence="2">4032</strain>
        <strain evidence="3">4040</strain>
        <strain evidence="4">P415</strain>
    </source>
</reference>
<evidence type="ECO:0000313" key="1">
    <source>
        <dbReference type="EMBL" id="KAG2867482.1"/>
    </source>
</evidence>
<dbReference type="Proteomes" id="UP000735874">
    <property type="component" value="Unassembled WGS sequence"/>
</dbReference>
<dbReference type="Proteomes" id="UP000697107">
    <property type="component" value="Unassembled WGS sequence"/>
</dbReference>
<evidence type="ECO:0000313" key="4">
    <source>
        <dbReference type="EMBL" id="KAG2977524.1"/>
    </source>
</evidence>
<protein>
    <recommendedName>
        <fullName evidence="6">PiggyBac transposable element-derived protein domain-containing protein</fullName>
    </recommendedName>
</protein>
<dbReference type="EMBL" id="RCMK01000021">
    <property type="protein sequence ID" value="KAG2953749.1"/>
    <property type="molecule type" value="Genomic_DNA"/>
</dbReference>
<dbReference type="EMBL" id="RCMG01000024">
    <property type="protein sequence ID" value="KAG2867482.1"/>
    <property type="molecule type" value="Genomic_DNA"/>
</dbReference>
<dbReference type="AlphaFoldDB" id="A0A8T1EGY7"/>
<name>A0A8T1EGY7_9STRA</name>
<evidence type="ECO:0008006" key="6">
    <source>
        <dbReference type="Google" id="ProtNLM"/>
    </source>
</evidence>
<evidence type="ECO:0000313" key="3">
    <source>
        <dbReference type="EMBL" id="KAG2953749.1"/>
    </source>
</evidence>
<organism evidence="3 5">
    <name type="scientific">Phytophthora cactorum</name>
    <dbReference type="NCBI Taxonomy" id="29920"/>
    <lineage>
        <taxon>Eukaryota</taxon>
        <taxon>Sar</taxon>
        <taxon>Stramenopiles</taxon>
        <taxon>Oomycota</taxon>
        <taxon>Peronosporomycetes</taxon>
        <taxon>Peronosporales</taxon>
        <taxon>Peronosporaceae</taxon>
        <taxon>Phytophthora</taxon>
    </lineage>
</organism>
<comment type="caution">
    <text evidence="3">The sequence shown here is derived from an EMBL/GenBank/DDBJ whole genome shotgun (WGS) entry which is preliminary data.</text>
</comment>
<dbReference type="EMBL" id="RCML01000423">
    <property type="protein sequence ID" value="KAG2977524.1"/>
    <property type="molecule type" value="Genomic_DNA"/>
</dbReference>
<dbReference type="Proteomes" id="UP000774804">
    <property type="component" value="Unassembled WGS sequence"/>
</dbReference>
<proteinExistence type="predicted"/>
<sequence>MFSKDNKCSRGDMRPAVSIQHNMVAASWCDGSIVNMVSNADASTKSAVIRTIGNKALEFPAPTCVK</sequence>
<dbReference type="Proteomes" id="UP000736787">
    <property type="component" value="Unassembled WGS sequence"/>
</dbReference>
<gene>
    <name evidence="1" type="ORF">PC113_g1935</name>
    <name evidence="2" type="ORF">PC115_g7704</name>
    <name evidence="3" type="ORF">PC117_g1716</name>
    <name evidence="4" type="ORF">PC118_g12843</name>
</gene>
<accession>A0A8T1EGY7</accession>
<evidence type="ECO:0000313" key="5">
    <source>
        <dbReference type="Proteomes" id="UP000736787"/>
    </source>
</evidence>